<keyword evidence="2" id="KW-0805">Transcription regulation</keyword>
<evidence type="ECO:0000259" key="7">
    <source>
        <dbReference type="PROSITE" id="PS50888"/>
    </source>
</evidence>
<dbReference type="InterPro" id="IPR036638">
    <property type="entry name" value="HLH_DNA-bd_sf"/>
</dbReference>
<sequence length="316" mass="34936">MESYMETQSTSGLLRFRSAPSSLFNEYTQNNAWSDSDKFSGRFEGDELSESYERKPQRLSNSQNGYSGQLPPQYPKQSSSGQMQRSNVLEIDQSMKQVNGVGVGGGGLSLDRQSSLPSGFFNHLNNNPQNGYTVMRGLGSFRVGNGTNGDESSSHVSRLGMSPLPQIPEIGIENGKEMNTTGFSLPSWNDSNSAASHLSENGGLSGRSNTLSHHLSLPKTSAEMAVIEKLLHFQDTVPCKVRAKRGCATHPRSIAERVRRNRISERMRKLQDLVPNMDKQTNTADMLDFAVDYIKNLQNQYKALSDTRAKCKCVNL</sequence>
<keyword evidence="3" id="KW-0238">DNA-binding</keyword>
<evidence type="ECO:0000256" key="6">
    <source>
        <dbReference type="SAM" id="MobiDB-lite"/>
    </source>
</evidence>
<dbReference type="Gene3D" id="4.10.280.10">
    <property type="entry name" value="Helix-loop-helix DNA-binding domain"/>
    <property type="match status" value="1"/>
</dbReference>
<organism evidence="8">
    <name type="scientific">Opuntia streptacantha</name>
    <name type="common">Prickly pear cactus</name>
    <name type="synonym">Opuntia cardona</name>
    <dbReference type="NCBI Taxonomy" id="393608"/>
    <lineage>
        <taxon>Eukaryota</taxon>
        <taxon>Viridiplantae</taxon>
        <taxon>Streptophyta</taxon>
        <taxon>Embryophyta</taxon>
        <taxon>Tracheophyta</taxon>
        <taxon>Spermatophyta</taxon>
        <taxon>Magnoliopsida</taxon>
        <taxon>eudicotyledons</taxon>
        <taxon>Gunneridae</taxon>
        <taxon>Pentapetalae</taxon>
        <taxon>Caryophyllales</taxon>
        <taxon>Cactineae</taxon>
        <taxon>Cactaceae</taxon>
        <taxon>Opuntioideae</taxon>
        <taxon>Opuntia</taxon>
    </lineage>
</organism>
<feature type="region of interest" description="Disordered" evidence="6">
    <location>
        <begin position="30"/>
        <end position="84"/>
    </location>
</feature>
<feature type="compositionally biased region" description="Basic and acidic residues" evidence="6">
    <location>
        <begin position="35"/>
        <end position="56"/>
    </location>
</feature>
<dbReference type="Pfam" id="PF00010">
    <property type="entry name" value="HLH"/>
    <property type="match status" value="1"/>
</dbReference>
<evidence type="ECO:0000256" key="1">
    <source>
        <dbReference type="ARBA" id="ARBA00004123"/>
    </source>
</evidence>
<reference evidence="8" key="1">
    <citation type="journal article" date="2013" name="J. Plant Res.">
        <title>Effect of fungi and light on seed germination of three Opuntia species from semiarid lands of central Mexico.</title>
        <authorList>
            <person name="Delgado-Sanchez P."/>
            <person name="Jimenez-Bremont J.F."/>
            <person name="Guerrero-Gonzalez Mde L."/>
            <person name="Flores J."/>
        </authorList>
    </citation>
    <scope>NUCLEOTIDE SEQUENCE</scope>
    <source>
        <tissue evidence="8">Cladode</tissue>
    </source>
</reference>
<dbReference type="SMART" id="SM00353">
    <property type="entry name" value="HLH"/>
    <property type="match status" value="1"/>
</dbReference>
<feature type="compositionally biased region" description="Polar residues" evidence="6">
    <location>
        <begin position="58"/>
        <end position="67"/>
    </location>
</feature>
<reference evidence="8" key="2">
    <citation type="submission" date="2020-07" db="EMBL/GenBank/DDBJ databases">
        <authorList>
            <person name="Vera ALvarez R."/>
            <person name="Arias-Moreno D.M."/>
            <person name="Jimenez-Jacinto V."/>
            <person name="Jimenez-Bremont J.F."/>
            <person name="Swaminathan K."/>
            <person name="Moose S.P."/>
            <person name="Guerrero-Gonzalez M.L."/>
            <person name="Marino-Ramirez L."/>
            <person name="Landsman D."/>
            <person name="Rodriguez-Kessler M."/>
            <person name="Delgado-Sanchez P."/>
        </authorList>
    </citation>
    <scope>NUCLEOTIDE SEQUENCE</scope>
    <source>
        <tissue evidence="8">Cladode</tissue>
    </source>
</reference>
<dbReference type="GO" id="GO:0000981">
    <property type="term" value="F:DNA-binding transcription factor activity, RNA polymerase II-specific"/>
    <property type="evidence" value="ECO:0007669"/>
    <property type="project" value="TreeGrafter"/>
</dbReference>
<dbReference type="PANTHER" id="PTHR16223">
    <property type="entry name" value="TRANSCRIPTION FACTOR BHLH83-RELATED"/>
    <property type="match status" value="1"/>
</dbReference>
<dbReference type="PANTHER" id="PTHR16223:SF125">
    <property type="entry name" value="OS08G0506700 PROTEIN"/>
    <property type="match status" value="1"/>
</dbReference>
<dbReference type="GO" id="GO:0000978">
    <property type="term" value="F:RNA polymerase II cis-regulatory region sequence-specific DNA binding"/>
    <property type="evidence" value="ECO:0007669"/>
    <property type="project" value="TreeGrafter"/>
</dbReference>
<dbReference type="InterPro" id="IPR011598">
    <property type="entry name" value="bHLH_dom"/>
</dbReference>
<accession>A0A7C9CXT5</accession>
<evidence type="ECO:0000256" key="5">
    <source>
        <dbReference type="ARBA" id="ARBA00023242"/>
    </source>
</evidence>
<dbReference type="SUPFAM" id="SSF47459">
    <property type="entry name" value="HLH, helix-loop-helix DNA-binding domain"/>
    <property type="match status" value="1"/>
</dbReference>
<dbReference type="GO" id="GO:0005634">
    <property type="term" value="C:nucleus"/>
    <property type="evidence" value="ECO:0007669"/>
    <property type="project" value="UniProtKB-SubCell"/>
</dbReference>
<feature type="domain" description="BHLH" evidence="7">
    <location>
        <begin position="247"/>
        <end position="297"/>
    </location>
</feature>
<dbReference type="AlphaFoldDB" id="A0A7C9CXT5"/>
<keyword evidence="4" id="KW-0804">Transcription</keyword>
<protein>
    <recommendedName>
        <fullName evidence="7">BHLH domain-containing protein</fullName>
    </recommendedName>
</protein>
<name>A0A7C9CXT5_OPUST</name>
<dbReference type="GO" id="GO:0046983">
    <property type="term" value="F:protein dimerization activity"/>
    <property type="evidence" value="ECO:0007669"/>
    <property type="project" value="InterPro"/>
</dbReference>
<evidence type="ECO:0000256" key="4">
    <source>
        <dbReference type="ARBA" id="ARBA00023163"/>
    </source>
</evidence>
<proteinExistence type="predicted"/>
<dbReference type="PROSITE" id="PS50888">
    <property type="entry name" value="BHLH"/>
    <property type="match status" value="1"/>
</dbReference>
<evidence type="ECO:0000313" key="8">
    <source>
        <dbReference type="EMBL" id="MBA4628262.1"/>
    </source>
</evidence>
<evidence type="ECO:0000256" key="3">
    <source>
        <dbReference type="ARBA" id="ARBA00023125"/>
    </source>
</evidence>
<keyword evidence="5" id="KW-0539">Nucleus</keyword>
<dbReference type="FunFam" id="4.10.280.10:FF:000021">
    <property type="entry name" value="Transcription factor bHLH130 family"/>
    <property type="match status" value="1"/>
</dbReference>
<dbReference type="InterPro" id="IPR045843">
    <property type="entry name" value="IND-like"/>
</dbReference>
<evidence type="ECO:0000256" key="2">
    <source>
        <dbReference type="ARBA" id="ARBA00023015"/>
    </source>
</evidence>
<feature type="compositionally biased region" description="Polar residues" evidence="6">
    <location>
        <begin position="75"/>
        <end position="84"/>
    </location>
</feature>
<comment type="subcellular location">
    <subcellularLocation>
        <location evidence="1">Nucleus</location>
    </subcellularLocation>
</comment>
<dbReference type="EMBL" id="GISG01065269">
    <property type="protein sequence ID" value="MBA4628262.1"/>
    <property type="molecule type" value="Transcribed_RNA"/>
</dbReference>